<reference evidence="4 5" key="1">
    <citation type="submission" date="2024-02" db="EMBL/GenBank/DDBJ databases">
        <title>De novo assembly and annotation of 12 fungi associated with fruit tree decline syndrome in Ontario, Canada.</title>
        <authorList>
            <person name="Sulman M."/>
            <person name="Ellouze W."/>
            <person name="Ilyukhin E."/>
        </authorList>
    </citation>
    <scope>NUCLEOTIDE SEQUENCE [LARGE SCALE GENOMIC DNA]</scope>
    <source>
        <strain evidence="4 5">M11/M66-122</strain>
    </source>
</reference>
<dbReference type="InterPro" id="IPR002110">
    <property type="entry name" value="Ankyrin_rpt"/>
</dbReference>
<name>A0AAN9UA68_9PEZI</name>
<keyword evidence="5" id="KW-1185">Reference proteome</keyword>
<dbReference type="Proteomes" id="UP001320420">
    <property type="component" value="Unassembled WGS sequence"/>
</dbReference>
<evidence type="ECO:0000313" key="4">
    <source>
        <dbReference type="EMBL" id="KAK7743071.1"/>
    </source>
</evidence>
<dbReference type="PANTHER" id="PTHR24198:SF165">
    <property type="entry name" value="ANKYRIN REPEAT-CONTAINING PROTEIN-RELATED"/>
    <property type="match status" value="1"/>
</dbReference>
<dbReference type="EMBL" id="JAKJXP020000141">
    <property type="protein sequence ID" value="KAK7743071.1"/>
    <property type="molecule type" value="Genomic_DNA"/>
</dbReference>
<keyword evidence="2 3" id="KW-0040">ANK repeat</keyword>
<dbReference type="SMART" id="SM00248">
    <property type="entry name" value="ANK"/>
    <property type="match status" value="8"/>
</dbReference>
<gene>
    <name evidence="4" type="ORF">SLS62_010703</name>
</gene>
<evidence type="ECO:0000256" key="3">
    <source>
        <dbReference type="PROSITE-ProRule" id="PRU00023"/>
    </source>
</evidence>
<proteinExistence type="predicted"/>
<protein>
    <submittedName>
        <fullName evidence="4">Uncharacterized protein</fullName>
    </submittedName>
</protein>
<dbReference type="PANTHER" id="PTHR24198">
    <property type="entry name" value="ANKYRIN REPEAT AND PROTEIN KINASE DOMAIN-CONTAINING PROTEIN"/>
    <property type="match status" value="1"/>
</dbReference>
<dbReference type="Gene3D" id="1.25.40.20">
    <property type="entry name" value="Ankyrin repeat-containing domain"/>
    <property type="match status" value="3"/>
</dbReference>
<feature type="repeat" description="ANK" evidence="3">
    <location>
        <begin position="405"/>
        <end position="437"/>
    </location>
</feature>
<sequence length="538" mass="58502">MPQLQDLPPELVVMICRHVGSAAGLVGLSATSRSLYAIASAEMYVFDAQNDRKCGPSALHWAAYKDDLAMARKALEAGANPDQYWFSGKPRVQVDQMMASAAAAREMDIAGPFRWAALHLAVIRGNRQMVQLLLDFRATVDVDSSGFCSCLVTTFTRDISLSERCTQPSVEQWPLLHTAFCFGRDEIAKILVMNGAVLYNCPTISPFLPDTKTLRPRAMAPSATFGSIMAAFYGCPKTLAYIIENNSGLDINQHVTRRRTILCHALFGEVPEAVVPLLINAGADANHQTAHGRADLYEACWGGRFAAALCLLNHGADIECTNASPFVTLLAACCRRATHAALSNEFQAHYAGAFWFCRTLHHDPLKPPTSWPKCQVDKNAKARYEIVRALLNRGVDTEARTGLYGSPTALYLAAECHLHDIVELLLRHGADISTKNAFGNTALMGAIASGFAETPLETIKCLLQHGADVNAQNATGDTALHLLQKARFPAGEIAQLLLQYGADPQLCNKAGDLAMKDVPLTSPRQHTKLDILSICDIE</sequence>
<feature type="repeat" description="ANK" evidence="3">
    <location>
        <begin position="475"/>
        <end position="509"/>
    </location>
</feature>
<dbReference type="PROSITE" id="PS50088">
    <property type="entry name" value="ANK_REPEAT"/>
    <property type="match status" value="4"/>
</dbReference>
<accession>A0AAN9UA68</accession>
<dbReference type="Pfam" id="PF12796">
    <property type="entry name" value="Ank_2"/>
    <property type="match status" value="2"/>
</dbReference>
<keyword evidence="1" id="KW-0677">Repeat</keyword>
<feature type="repeat" description="ANK" evidence="3">
    <location>
        <begin position="438"/>
        <end position="474"/>
    </location>
</feature>
<comment type="caution">
    <text evidence="4">The sequence shown here is derived from an EMBL/GenBank/DDBJ whole genome shotgun (WGS) entry which is preliminary data.</text>
</comment>
<dbReference type="InterPro" id="IPR036770">
    <property type="entry name" value="Ankyrin_rpt-contain_sf"/>
</dbReference>
<dbReference type="SUPFAM" id="SSF48403">
    <property type="entry name" value="Ankyrin repeat"/>
    <property type="match status" value="2"/>
</dbReference>
<evidence type="ECO:0000256" key="2">
    <source>
        <dbReference type="ARBA" id="ARBA00023043"/>
    </source>
</evidence>
<dbReference type="PRINTS" id="PR01415">
    <property type="entry name" value="ANKYRIN"/>
</dbReference>
<dbReference type="PROSITE" id="PS50297">
    <property type="entry name" value="ANK_REP_REGION"/>
    <property type="match status" value="2"/>
</dbReference>
<evidence type="ECO:0000256" key="1">
    <source>
        <dbReference type="ARBA" id="ARBA00022737"/>
    </source>
</evidence>
<feature type="repeat" description="ANK" evidence="3">
    <location>
        <begin position="113"/>
        <end position="145"/>
    </location>
</feature>
<organism evidence="4 5">
    <name type="scientific">Diatrype stigma</name>
    <dbReference type="NCBI Taxonomy" id="117547"/>
    <lineage>
        <taxon>Eukaryota</taxon>
        <taxon>Fungi</taxon>
        <taxon>Dikarya</taxon>
        <taxon>Ascomycota</taxon>
        <taxon>Pezizomycotina</taxon>
        <taxon>Sordariomycetes</taxon>
        <taxon>Xylariomycetidae</taxon>
        <taxon>Xylariales</taxon>
        <taxon>Diatrypaceae</taxon>
        <taxon>Diatrype</taxon>
    </lineage>
</organism>
<dbReference type="Pfam" id="PF00023">
    <property type="entry name" value="Ank"/>
    <property type="match status" value="1"/>
</dbReference>
<dbReference type="AlphaFoldDB" id="A0AAN9UA68"/>
<evidence type="ECO:0000313" key="5">
    <source>
        <dbReference type="Proteomes" id="UP001320420"/>
    </source>
</evidence>